<evidence type="ECO:0000313" key="11">
    <source>
        <dbReference type="Proteomes" id="UP000031950"/>
    </source>
</evidence>
<evidence type="ECO:0000256" key="4">
    <source>
        <dbReference type="ARBA" id="ARBA00022475"/>
    </source>
</evidence>
<evidence type="ECO:0000313" key="10">
    <source>
        <dbReference type="EMBL" id="KIL53218.1"/>
    </source>
</evidence>
<feature type="transmembrane region" description="Helical" evidence="8">
    <location>
        <begin position="107"/>
        <end position="124"/>
    </location>
</feature>
<evidence type="ECO:0000256" key="2">
    <source>
        <dbReference type="ARBA" id="ARBA00007362"/>
    </source>
</evidence>
<dbReference type="InterPro" id="IPR004626">
    <property type="entry name" value="RarD"/>
</dbReference>
<protein>
    <submittedName>
        <fullName evidence="10">Transporter</fullName>
    </submittedName>
</protein>
<organism evidence="10 11">
    <name type="scientific">Jeotgalibacillus alimentarius</name>
    <dbReference type="NCBI Taxonomy" id="135826"/>
    <lineage>
        <taxon>Bacteria</taxon>
        <taxon>Bacillati</taxon>
        <taxon>Bacillota</taxon>
        <taxon>Bacilli</taxon>
        <taxon>Bacillales</taxon>
        <taxon>Caryophanaceae</taxon>
        <taxon>Jeotgalibacillus</taxon>
    </lineage>
</organism>
<comment type="similarity">
    <text evidence="2">Belongs to the EamA transporter family.</text>
</comment>
<feature type="transmembrane region" description="Helical" evidence="8">
    <location>
        <begin position="9"/>
        <end position="26"/>
    </location>
</feature>
<name>A0A0C2WAY5_9BACL</name>
<evidence type="ECO:0000256" key="8">
    <source>
        <dbReference type="SAM" id="Phobius"/>
    </source>
</evidence>
<dbReference type="PANTHER" id="PTHR22911">
    <property type="entry name" value="ACYL-MALONYL CONDENSING ENZYME-RELATED"/>
    <property type="match status" value="1"/>
</dbReference>
<dbReference type="PATRIC" id="fig|135826.4.peg.197"/>
<dbReference type="SUPFAM" id="SSF103481">
    <property type="entry name" value="Multidrug resistance efflux transporter EmrE"/>
    <property type="match status" value="2"/>
</dbReference>
<feature type="transmembrane region" description="Helical" evidence="8">
    <location>
        <begin position="177"/>
        <end position="197"/>
    </location>
</feature>
<accession>A0A0C2WAY5</accession>
<dbReference type="EMBL" id="JXRQ01000008">
    <property type="protein sequence ID" value="KIL53218.1"/>
    <property type="molecule type" value="Genomic_DNA"/>
</dbReference>
<dbReference type="PANTHER" id="PTHR22911:SF137">
    <property type="entry name" value="SOLUTE CARRIER FAMILY 35 MEMBER G2-RELATED"/>
    <property type="match status" value="1"/>
</dbReference>
<feature type="domain" description="EamA" evidence="9">
    <location>
        <begin position="156"/>
        <end position="286"/>
    </location>
</feature>
<gene>
    <name evidence="10" type="ORF">KP77_01940</name>
</gene>
<dbReference type="InterPro" id="IPR000620">
    <property type="entry name" value="EamA_dom"/>
</dbReference>
<reference evidence="10 11" key="1">
    <citation type="submission" date="2015-01" db="EMBL/GenBank/DDBJ databases">
        <title>Genome sequence of Jeotgalibacillus alimentarius.</title>
        <authorList>
            <person name="Goh K.M."/>
            <person name="Chan K.-G."/>
            <person name="Yaakop A.S."/>
            <person name="Ee R."/>
            <person name="Gan H.M."/>
            <person name="Chan C.S."/>
        </authorList>
    </citation>
    <scope>NUCLEOTIDE SEQUENCE [LARGE SCALE GENOMIC DNA]</scope>
    <source>
        <strain evidence="10 11">YKJ-13</strain>
    </source>
</reference>
<evidence type="ECO:0000256" key="1">
    <source>
        <dbReference type="ARBA" id="ARBA00004651"/>
    </source>
</evidence>
<proteinExistence type="inferred from homology"/>
<keyword evidence="11" id="KW-1185">Reference proteome</keyword>
<comment type="caution">
    <text evidence="10">The sequence shown here is derived from an EMBL/GenBank/DDBJ whole genome shotgun (WGS) entry which is preliminary data.</text>
</comment>
<dbReference type="STRING" id="135826.KP77_01940"/>
<dbReference type="NCBIfam" id="TIGR00688">
    <property type="entry name" value="rarD"/>
    <property type="match status" value="1"/>
</dbReference>
<keyword evidence="6 8" id="KW-1133">Transmembrane helix</keyword>
<evidence type="ECO:0000259" key="9">
    <source>
        <dbReference type="Pfam" id="PF00892"/>
    </source>
</evidence>
<evidence type="ECO:0000256" key="6">
    <source>
        <dbReference type="ARBA" id="ARBA00022989"/>
    </source>
</evidence>
<comment type="subcellular location">
    <subcellularLocation>
        <location evidence="1">Cell membrane</location>
        <topology evidence="1">Multi-pass membrane protein</topology>
    </subcellularLocation>
</comment>
<dbReference type="Pfam" id="PF00892">
    <property type="entry name" value="EamA"/>
    <property type="match status" value="2"/>
</dbReference>
<dbReference type="Proteomes" id="UP000031950">
    <property type="component" value="Unassembled WGS sequence"/>
</dbReference>
<feature type="transmembrane region" description="Helical" evidence="8">
    <location>
        <begin position="242"/>
        <end position="264"/>
    </location>
</feature>
<dbReference type="InterPro" id="IPR037185">
    <property type="entry name" value="EmrE-like"/>
</dbReference>
<feature type="transmembrane region" description="Helical" evidence="8">
    <location>
        <begin position="217"/>
        <end position="235"/>
    </location>
</feature>
<keyword evidence="5 8" id="KW-0812">Transmembrane</keyword>
<feature type="transmembrane region" description="Helical" evidence="8">
    <location>
        <begin position="131"/>
        <end position="148"/>
    </location>
</feature>
<evidence type="ECO:0000256" key="3">
    <source>
        <dbReference type="ARBA" id="ARBA00022448"/>
    </source>
</evidence>
<evidence type="ECO:0000256" key="7">
    <source>
        <dbReference type="ARBA" id="ARBA00023136"/>
    </source>
</evidence>
<feature type="transmembrane region" description="Helical" evidence="8">
    <location>
        <begin position="75"/>
        <end position="95"/>
    </location>
</feature>
<keyword evidence="3" id="KW-0813">Transport</keyword>
<feature type="transmembrane region" description="Helical" evidence="8">
    <location>
        <begin position="270"/>
        <end position="291"/>
    </location>
</feature>
<keyword evidence="4" id="KW-1003">Cell membrane</keyword>
<dbReference type="AlphaFoldDB" id="A0A0C2WAY5"/>
<feature type="transmembrane region" description="Helical" evidence="8">
    <location>
        <begin position="38"/>
        <end position="55"/>
    </location>
</feature>
<evidence type="ECO:0000256" key="5">
    <source>
        <dbReference type="ARBA" id="ARBA00022692"/>
    </source>
</evidence>
<feature type="domain" description="EamA" evidence="9">
    <location>
        <begin position="7"/>
        <end position="147"/>
    </location>
</feature>
<sequence>MENEERKGIIYTALAYTLWGLLPLYWKFVQHVSADEILANRIFWSFWFMLVLLIVTKQFNYFKREALSLFKRPKLFAALVAASILISINWFVYIWAVNSEQMVEASLGYYINPLVSVLLGVFILKEVLSKAQVVSFILALIGVLILTISYGEFPWIAFALAFSFGLYGLVKKVLRVNAAVGLTLETLTIMPIALIYLAYLQQVDLLSLFHVSLTTDFLLLGAGAVTAVPLLLFANGAQRIPLFMVGFLQYIAPTLTLILGVFLYGEPFSLIDLISFVFIWLSLTVFTLSRVRISRRVKLQKQ</sequence>
<feature type="transmembrane region" description="Helical" evidence="8">
    <location>
        <begin position="154"/>
        <end position="170"/>
    </location>
</feature>
<dbReference type="GO" id="GO:0005886">
    <property type="term" value="C:plasma membrane"/>
    <property type="evidence" value="ECO:0007669"/>
    <property type="project" value="UniProtKB-SubCell"/>
</dbReference>
<keyword evidence="7 8" id="KW-0472">Membrane</keyword>